<keyword evidence="6" id="KW-0675">Receptor</keyword>
<accession>A0A2A6B391</accession>
<evidence type="ECO:0000313" key="10">
    <source>
        <dbReference type="Proteomes" id="UP000005239"/>
    </source>
</evidence>
<keyword evidence="7" id="KW-0325">Glycoprotein</keyword>
<evidence type="ECO:0000313" key="9">
    <source>
        <dbReference type="EnsemblMetazoa" id="PPA03748.1"/>
    </source>
</evidence>
<dbReference type="Proteomes" id="UP000005239">
    <property type="component" value="Unassembled WGS sequence"/>
</dbReference>
<dbReference type="GO" id="GO:0005886">
    <property type="term" value="C:plasma membrane"/>
    <property type="evidence" value="ECO:0000318"/>
    <property type="project" value="GO_Central"/>
</dbReference>
<dbReference type="AlphaFoldDB" id="A0A2A6B391"/>
<dbReference type="Gene3D" id="1.20.1070.10">
    <property type="entry name" value="Rhodopsin 7-helix transmembrane proteins"/>
    <property type="match status" value="1"/>
</dbReference>
<evidence type="ECO:0000256" key="4">
    <source>
        <dbReference type="ARBA" id="ARBA00023040"/>
    </source>
</evidence>
<reference evidence="10" key="1">
    <citation type="journal article" date="2008" name="Nat. Genet.">
        <title>The Pristionchus pacificus genome provides a unique perspective on nematode lifestyle and parasitism.</title>
        <authorList>
            <person name="Dieterich C."/>
            <person name="Clifton S.W."/>
            <person name="Schuster L.N."/>
            <person name="Chinwalla A."/>
            <person name="Delehaunty K."/>
            <person name="Dinkelacker I."/>
            <person name="Fulton L."/>
            <person name="Fulton R."/>
            <person name="Godfrey J."/>
            <person name="Minx P."/>
            <person name="Mitreva M."/>
            <person name="Roeseler W."/>
            <person name="Tian H."/>
            <person name="Witte H."/>
            <person name="Yang S.P."/>
            <person name="Wilson R.K."/>
            <person name="Sommer R.J."/>
        </authorList>
    </citation>
    <scope>NUCLEOTIDE SEQUENCE [LARGE SCALE GENOMIC DNA]</scope>
    <source>
        <strain evidence="10">PS312</strain>
    </source>
</reference>
<dbReference type="InterPro" id="IPR000276">
    <property type="entry name" value="GPCR_Rhodpsn"/>
</dbReference>
<keyword evidence="4" id="KW-0297">G-protein coupled receptor</keyword>
<dbReference type="EnsemblMetazoa" id="PPA03748.1">
    <property type="protein sequence ID" value="PPA03748.1"/>
    <property type="gene ID" value="WBGene00093302"/>
</dbReference>
<protein>
    <submittedName>
        <fullName evidence="9">G protein-coupled receptor</fullName>
    </submittedName>
</protein>
<evidence type="ECO:0000256" key="3">
    <source>
        <dbReference type="ARBA" id="ARBA00022989"/>
    </source>
</evidence>
<evidence type="ECO:0000256" key="8">
    <source>
        <dbReference type="ARBA" id="ARBA00023224"/>
    </source>
</evidence>
<name>A0A2A6B391_PRIPA</name>
<sequence length="401" mass="45432">MEPLDEPLYQGKRRIIQDNEPSEHDSDRDYQLPLAYEIERAMYGAAIVLGVVASAYTIHKFTRSCKENRCVAARLLSYKISLSVADALILFVYAPTQAVWITTFWWYGGDALCRLYKFITTFAFYLTGNMQVLIAVDRLVTMTHLTEAKDYNARLFLTIAWVLALVPALPKLLNYVKLNYVNGNVDCPQCSSVWNGYSILMEIERAHRAIPSELVDNLTIISSFNTSSIWKEWIRVQELQNVLEMANSSSSASNAILKCDRPRSLGSSPTRDSGLIRTADQEQIHHARLSRSDRCATGTSALAVEDSILASQRRAKYPPPRSAKRPVGAIAPWMRTVDTVRRNAKRKVRANSTFLMLSFNLIFWLPYTFHAIASSFVELNYFQFQFACALVVFNAITNILL</sequence>
<evidence type="ECO:0000256" key="5">
    <source>
        <dbReference type="ARBA" id="ARBA00023136"/>
    </source>
</evidence>
<proteinExistence type="predicted"/>
<accession>A0A8R1U3V2</accession>
<keyword evidence="2" id="KW-0812">Transmembrane</keyword>
<evidence type="ECO:0000256" key="6">
    <source>
        <dbReference type="ARBA" id="ARBA00023170"/>
    </source>
</evidence>
<dbReference type="OrthoDB" id="6435638at2759"/>
<dbReference type="GO" id="GO:0004930">
    <property type="term" value="F:G protein-coupled receptor activity"/>
    <property type="evidence" value="ECO:0000318"/>
    <property type="project" value="GO_Central"/>
</dbReference>
<keyword evidence="3" id="KW-1133">Transmembrane helix</keyword>
<comment type="subcellular location">
    <subcellularLocation>
        <location evidence="1">Membrane</location>
        <topology evidence="1">Multi-pass membrane protein</topology>
    </subcellularLocation>
</comment>
<dbReference type="PROSITE" id="PS50262">
    <property type="entry name" value="G_PROTEIN_RECEP_F1_2"/>
    <property type="match status" value="1"/>
</dbReference>
<dbReference type="PANTHER" id="PTHR24232">
    <property type="entry name" value="G-PROTEIN COUPLED RECEPTOR"/>
    <property type="match status" value="1"/>
</dbReference>
<evidence type="ECO:0000256" key="1">
    <source>
        <dbReference type="ARBA" id="ARBA00004141"/>
    </source>
</evidence>
<dbReference type="PANTHER" id="PTHR24232:SF53">
    <property type="entry name" value="G-PROTEIN COUPLED RECEPTORS FAMILY 1 PROFILE DOMAIN-CONTAINING PROTEIN"/>
    <property type="match status" value="1"/>
</dbReference>
<dbReference type="SUPFAM" id="SSF81321">
    <property type="entry name" value="Family A G protein-coupled receptor-like"/>
    <property type="match status" value="1"/>
</dbReference>
<dbReference type="GO" id="GO:0007186">
    <property type="term" value="P:G protein-coupled receptor signaling pathway"/>
    <property type="evidence" value="ECO:0000318"/>
    <property type="project" value="GO_Central"/>
</dbReference>
<evidence type="ECO:0000256" key="7">
    <source>
        <dbReference type="ARBA" id="ARBA00023180"/>
    </source>
</evidence>
<dbReference type="FunFam" id="1.20.1070.10:FF:001036">
    <property type="entry name" value="Uncharacterized protein"/>
    <property type="match status" value="1"/>
</dbReference>
<evidence type="ECO:0000256" key="2">
    <source>
        <dbReference type="ARBA" id="ARBA00022692"/>
    </source>
</evidence>
<gene>
    <name evidence="9" type="primary">WBGene00093302</name>
</gene>
<dbReference type="Pfam" id="PF00001">
    <property type="entry name" value="7tm_1"/>
    <property type="match status" value="1"/>
</dbReference>
<keyword evidence="10" id="KW-1185">Reference proteome</keyword>
<keyword evidence="8" id="KW-0807">Transducer</keyword>
<organism evidence="9 10">
    <name type="scientific">Pristionchus pacificus</name>
    <name type="common">Parasitic nematode worm</name>
    <dbReference type="NCBI Taxonomy" id="54126"/>
    <lineage>
        <taxon>Eukaryota</taxon>
        <taxon>Metazoa</taxon>
        <taxon>Ecdysozoa</taxon>
        <taxon>Nematoda</taxon>
        <taxon>Chromadorea</taxon>
        <taxon>Rhabditida</taxon>
        <taxon>Rhabditina</taxon>
        <taxon>Diplogasteromorpha</taxon>
        <taxon>Diplogasteroidea</taxon>
        <taxon>Neodiplogasteridae</taxon>
        <taxon>Pristionchus</taxon>
    </lineage>
</organism>
<keyword evidence="5" id="KW-0472">Membrane</keyword>
<dbReference type="InterPro" id="IPR017452">
    <property type="entry name" value="GPCR_Rhodpsn_7TM"/>
</dbReference>
<reference evidence="9" key="2">
    <citation type="submission" date="2022-06" db="UniProtKB">
        <authorList>
            <consortium name="EnsemblMetazoa"/>
        </authorList>
    </citation>
    <scope>IDENTIFICATION</scope>
    <source>
        <strain evidence="9">PS312</strain>
    </source>
</reference>